<keyword evidence="4 7" id="KW-0547">Nucleotide-binding</keyword>
<dbReference type="AlphaFoldDB" id="A0A1G6T5D4"/>
<protein>
    <recommendedName>
        <fullName evidence="1">non-specific serine/threonine protein kinase</fullName>
        <ecNumber evidence="1">2.7.11.1</ecNumber>
    </recommendedName>
</protein>
<dbReference type="InterPro" id="IPR017441">
    <property type="entry name" value="Protein_kinase_ATP_BS"/>
</dbReference>
<dbReference type="STRING" id="675864.SAMN04489747_0518"/>
<evidence type="ECO:0000256" key="8">
    <source>
        <dbReference type="SAM" id="MobiDB-lite"/>
    </source>
</evidence>
<evidence type="ECO:0000256" key="2">
    <source>
        <dbReference type="ARBA" id="ARBA00022527"/>
    </source>
</evidence>
<dbReference type="PANTHER" id="PTHR43289">
    <property type="entry name" value="MITOGEN-ACTIVATED PROTEIN KINASE KINASE KINASE 20-RELATED"/>
    <property type="match status" value="1"/>
</dbReference>
<feature type="region of interest" description="Disordered" evidence="8">
    <location>
        <begin position="273"/>
        <end position="313"/>
    </location>
</feature>
<dbReference type="InterPro" id="IPR008271">
    <property type="entry name" value="Ser/Thr_kinase_AS"/>
</dbReference>
<evidence type="ECO:0000256" key="9">
    <source>
        <dbReference type="SAM" id="Phobius"/>
    </source>
</evidence>
<dbReference type="Gene3D" id="1.10.510.10">
    <property type="entry name" value="Transferase(Phosphotransferase) domain 1"/>
    <property type="match status" value="1"/>
</dbReference>
<keyword evidence="2 11" id="KW-0723">Serine/threonine-protein kinase</keyword>
<dbReference type="SMART" id="SM00220">
    <property type="entry name" value="S_TKc"/>
    <property type="match status" value="1"/>
</dbReference>
<dbReference type="CDD" id="cd14014">
    <property type="entry name" value="STKc_PknB_like"/>
    <property type="match status" value="1"/>
</dbReference>
<evidence type="ECO:0000256" key="4">
    <source>
        <dbReference type="ARBA" id="ARBA00022741"/>
    </source>
</evidence>
<keyword evidence="3" id="KW-0808">Transferase</keyword>
<feature type="binding site" evidence="7">
    <location>
        <position position="41"/>
    </location>
    <ligand>
        <name>ATP</name>
        <dbReference type="ChEBI" id="CHEBI:30616"/>
    </ligand>
</feature>
<keyword evidence="9" id="KW-0812">Transmembrane</keyword>
<dbReference type="PROSITE" id="PS00108">
    <property type="entry name" value="PROTEIN_KINASE_ST"/>
    <property type="match status" value="1"/>
</dbReference>
<dbReference type="InterPro" id="IPR000719">
    <property type="entry name" value="Prot_kinase_dom"/>
</dbReference>
<dbReference type="Pfam" id="PF00069">
    <property type="entry name" value="Pkinase"/>
    <property type="match status" value="1"/>
</dbReference>
<dbReference type="PROSITE" id="PS00107">
    <property type="entry name" value="PROTEIN_KINASE_ATP"/>
    <property type="match status" value="1"/>
</dbReference>
<dbReference type="OrthoDB" id="9762169at2"/>
<keyword evidence="12" id="KW-1185">Reference proteome</keyword>
<name>A0A1G6T5D4_9ACTN</name>
<evidence type="ECO:0000259" key="10">
    <source>
        <dbReference type="PROSITE" id="PS50011"/>
    </source>
</evidence>
<proteinExistence type="predicted"/>
<keyword evidence="9" id="KW-1133">Transmembrane helix</keyword>
<feature type="transmembrane region" description="Helical" evidence="9">
    <location>
        <begin position="370"/>
        <end position="390"/>
    </location>
</feature>
<feature type="compositionally biased region" description="Acidic residues" evidence="8">
    <location>
        <begin position="437"/>
        <end position="448"/>
    </location>
</feature>
<feature type="compositionally biased region" description="Pro residues" evidence="8">
    <location>
        <begin position="279"/>
        <end position="293"/>
    </location>
</feature>
<evidence type="ECO:0000256" key="3">
    <source>
        <dbReference type="ARBA" id="ARBA00022679"/>
    </source>
</evidence>
<organism evidence="11 12">
    <name type="scientific">Auraticoccus monumenti</name>
    <dbReference type="NCBI Taxonomy" id="675864"/>
    <lineage>
        <taxon>Bacteria</taxon>
        <taxon>Bacillati</taxon>
        <taxon>Actinomycetota</taxon>
        <taxon>Actinomycetes</taxon>
        <taxon>Propionibacteriales</taxon>
        <taxon>Propionibacteriaceae</taxon>
        <taxon>Auraticoccus</taxon>
    </lineage>
</organism>
<dbReference type="PROSITE" id="PS50011">
    <property type="entry name" value="PROTEIN_KINASE_DOM"/>
    <property type="match status" value="1"/>
</dbReference>
<feature type="region of interest" description="Disordered" evidence="8">
    <location>
        <begin position="399"/>
        <end position="478"/>
    </location>
</feature>
<keyword evidence="6 7" id="KW-0067">ATP-binding</keyword>
<accession>A0A1G6T5D4</accession>
<feature type="domain" description="Protein kinase" evidence="10">
    <location>
        <begin position="12"/>
        <end position="270"/>
    </location>
</feature>
<keyword evidence="9" id="KW-0472">Membrane</keyword>
<evidence type="ECO:0000256" key="5">
    <source>
        <dbReference type="ARBA" id="ARBA00022777"/>
    </source>
</evidence>
<dbReference type="RefSeq" id="WP_090590346.1">
    <property type="nucleotide sequence ID" value="NZ_LT629688.1"/>
</dbReference>
<feature type="compositionally biased region" description="Pro residues" evidence="8">
    <location>
        <begin position="344"/>
        <end position="355"/>
    </location>
</feature>
<evidence type="ECO:0000313" key="11">
    <source>
        <dbReference type="EMBL" id="SDD23746.1"/>
    </source>
</evidence>
<evidence type="ECO:0000313" key="12">
    <source>
        <dbReference type="Proteomes" id="UP000198546"/>
    </source>
</evidence>
<dbReference type="Gene3D" id="3.30.200.20">
    <property type="entry name" value="Phosphorylase Kinase, domain 1"/>
    <property type="match status" value="1"/>
</dbReference>
<feature type="compositionally biased region" description="Low complexity" evidence="8">
    <location>
        <begin position="299"/>
        <end position="312"/>
    </location>
</feature>
<evidence type="ECO:0000256" key="6">
    <source>
        <dbReference type="ARBA" id="ARBA00022840"/>
    </source>
</evidence>
<dbReference type="GO" id="GO:0005524">
    <property type="term" value="F:ATP binding"/>
    <property type="evidence" value="ECO:0007669"/>
    <property type="project" value="UniProtKB-UniRule"/>
</dbReference>
<dbReference type="PANTHER" id="PTHR43289:SF6">
    <property type="entry name" value="SERINE_THREONINE-PROTEIN KINASE NEKL-3"/>
    <property type="match status" value="1"/>
</dbReference>
<dbReference type="EMBL" id="LT629688">
    <property type="protein sequence ID" value="SDD23746.1"/>
    <property type="molecule type" value="Genomic_DNA"/>
</dbReference>
<feature type="region of interest" description="Disordered" evidence="8">
    <location>
        <begin position="339"/>
        <end position="367"/>
    </location>
</feature>
<dbReference type="GO" id="GO:0004674">
    <property type="term" value="F:protein serine/threonine kinase activity"/>
    <property type="evidence" value="ECO:0007669"/>
    <property type="project" value="UniProtKB-KW"/>
</dbReference>
<dbReference type="EC" id="2.7.11.1" evidence="1"/>
<evidence type="ECO:0000256" key="1">
    <source>
        <dbReference type="ARBA" id="ARBA00012513"/>
    </source>
</evidence>
<evidence type="ECO:0000256" key="7">
    <source>
        <dbReference type="PROSITE-ProRule" id="PRU10141"/>
    </source>
</evidence>
<reference evidence="11 12" key="1">
    <citation type="submission" date="2016-10" db="EMBL/GenBank/DDBJ databases">
        <authorList>
            <person name="de Groot N.N."/>
        </authorList>
    </citation>
    <scope>NUCLEOTIDE SEQUENCE [LARGE SCALE GENOMIC DNA]</scope>
    <source>
        <strain evidence="11 12">MON 2.2</strain>
    </source>
</reference>
<keyword evidence="5 11" id="KW-0418">Kinase</keyword>
<dbReference type="SUPFAM" id="SSF56112">
    <property type="entry name" value="Protein kinase-like (PK-like)"/>
    <property type="match status" value="1"/>
</dbReference>
<gene>
    <name evidence="11" type="ORF">SAMN04489747_0518</name>
</gene>
<sequence>MSVPESLVADRYRLVEMVGSGGMGVVWKAWDERLQRQVAVKQLRPLFGLSEADTKLANDRAMREARITARLHHRHAVSVFDVVDDDGRPCLIMQFVPCTTLADELRDHGPLAPERVALLGARIASALHAAHDLGIVHRDVKPGNVLLGEDGSTLISDFGISRALDDISLTSTGMVHGTPAYLAPEVARGEDATYRSDVFSLGATLYAATEGSPPFGSDANSIALLHRVAAGTVEPPQQSGPLAPLLLQMLSADPSARPSMSDVANRLEQLARSGDTVAPPAPEPTRQLPPTPARPTRMSFGSSSPASGSRAGWAGGGVPVAAAAAQGASSRDVRPDTFQMAPAVTPPVVPRTPVPPDEDEPGPGRGRRRAGVVALVLSLVAVAALALYLVPLLGRPDPGTVADPPAETSTSAPAEPTDASPEPTPEDTTSAAPPSDPQDEEEDEEDTPSPEATPTPTPTPEESEDTGGSPSAEDLQTAITSYYALVTEDTDETWPLMTSEYQNRTAGGQDSYEAFWDDIDRVETSDVTATPPDQVQATLTYYYDDGQVLVEPTSFRLVEEEGVLKIADSTVGSGR</sequence>
<dbReference type="Proteomes" id="UP000198546">
    <property type="component" value="Chromosome i"/>
</dbReference>
<dbReference type="InterPro" id="IPR011009">
    <property type="entry name" value="Kinase-like_dom_sf"/>
</dbReference>